<feature type="compositionally biased region" description="Low complexity" evidence="1">
    <location>
        <begin position="213"/>
        <end position="222"/>
    </location>
</feature>
<dbReference type="EMBL" id="FZMO01000044">
    <property type="protein sequence ID" value="SNQ46380.1"/>
    <property type="molecule type" value="Genomic_DNA"/>
</dbReference>
<evidence type="ECO:0000256" key="1">
    <source>
        <dbReference type="SAM" id="MobiDB-lite"/>
    </source>
</evidence>
<feature type="compositionally biased region" description="Low complexity" evidence="1">
    <location>
        <begin position="296"/>
        <end position="306"/>
    </location>
</feature>
<reference evidence="3 4" key="1">
    <citation type="submission" date="2017-06" db="EMBL/GenBank/DDBJ databases">
        <authorList>
            <person name="Kim H.J."/>
            <person name="Triplett B.A."/>
        </authorList>
    </citation>
    <scope>NUCLEOTIDE SEQUENCE [LARGE SCALE GENOMIC DNA]</scope>
    <source>
        <strain evidence="3">FRACA_ARgP5</strain>
    </source>
</reference>
<feature type="domain" description="BON" evidence="2">
    <location>
        <begin position="330"/>
        <end position="398"/>
    </location>
</feature>
<feature type="compositionally biased region" description="Low complexity" evidence="1">
    <location>
        <begin position="250"/>
        <end position="277"/>
    </location>
</feature>
<organism evidence="3 4">
    <name type="scientific">Frankia canadensis</name>
    <dbReference type="NCBI Taxonomy" id="1836972"/>
    <lineage>
        <taxon>Bacteria</taxon>
        <taxon>Bacillati</taxon>
        <taxon>Actinomycetota</taxon>
        <taxon>Actinomycetes</taxon>
        <taxon>Frankiales</taxon>
        <taxon>Frankiaceae</taxon>
        <taxon>Frankia</taxon>
    </lineage>
</organism>
<sequence>MEDAPRGLRESLKRVAVTLKEADIPFALGGSYACWARGGPEPVHDVDFMLREEDVPQAVAVLAAAGLRPVDPPEDWLTKVFDGEVLVDLIHHPVGRAVTTQMLERSSEMSVDSVRMPVLEATDWFEMTLLALEERYCDLARVLPMIRAMREQVDWDQVRRSTAASPFAEAALLVATRLSLIPPADGDAVSGVRRTPTGGNVPVTGRNVPMSPAPAAFPSSAGGAAGEPQVGQRAGPSTDVAGGAGGAGGADDAAGAALAEADPSGPARRGAAACAGRGRVRGDGPRASPGPAIGTAAAGRMPAGGARAPGGASGAGAGPGSGACLDLTEADEYLAGDLHELLAADPRVAELGLEVVLREGCVLVVGEVATDARRQAVTEVVAEALPGRAVRNEVTLIYRGAVDADTEDLDVETIP</sequence>
<keyword evidence="4" id="KW-1185">Reference proteome</keyword>
<evidence type="ECO:0000313" key="4">
    <source>
        <dbReference type="Proteomes" id="UP000234331"/>
    </source>
</evidence>
<proteinExistence type="predicted"/>
<dbReference type="Proteomes" id="UP000234331">
    <property type="component" value="Unassembled WGS sequence"/>
</dbReference>
<dbReference type="Gene3D" id="3.30.460.40">
    <property type="match status" value="1"/>
</dbReference>
<dbReference type="SUPFAM" id="SSF81301">
    <property type="entry name" value="Nucleotidyltransferase"/>
    <property type="match status" value="1"/>
</dbReference>
<dbReference type="PROSITE" id="PS50914">
    <property type="entry name" value="BON"/>
    <property type="match status" value="1"/>
</dbReference>
<gene>
    <name evidence="3" type="ORF">FRACA_1380015</name>
</gene>
<dbReference type="AlphaFoldDB" id="A0A2I2KL35"/>
<accession>A0A2I2KL35</accession>
<evidence type="ECO:0000259" key="2">
    <source>
        <dbReference type="PROSITE" id="PS50914"/>
    </source>
</evidence>
<feature type="region of interest" description="Disordered" evidence="1">
    <location>
        <begin position="185"/>
        <end position="319"/>
    </location>
</feature>
<dbReference type="OrthoDB" id="3394845at2"/>
<dbReference type="InterPro" id="IPR007055">
    <property type="entry name" value="BON_dom"/>
</dbReference>
<feature type="compositionally biased region" description="Gly residues" evidence="1">
    <location>
        <begin position="307"/>
        <end position="319"/>
    </location>
</feature>
<evidence type="ECO:0000313" key="3">
    <source>
        <dbReference type="EMBL" id="SNQ46380.1"/>
    </source>
</evidence>
<dbReference type="InterPro" id="IPR043519">
    <property type="entry name" value="NT_sf"/>
</dbReference>
<name>A0A2I2KL35_9ACTN</name>
<protein>
    <submittedName>
        <fullName evidence="3">Putative phospholipid-binding protein</fullName>
    </submittedName>
</protein>
<dbReference type="PROSITE" id="PS51257">
    <property type="entry name" value="PROKAR_LIPOPROTEIN"/>
    <property type="match status" value="1"/>
</dbReference>
<dbReference type="Pfam" id="PF04972">
    <property type="entry name" value="BON"/>
    <property type="match status" value="1"/>
</dbReference>